<sequence>MGGKIILLFRLFHNTGPKSYAQRLRSCATKRGRELSSGFSKNQWCLGAQPVYLDNQSLQQYSTKIYLLLDTSLCYVFRKMPDVNMLKAWCQI</sequence>
<dbReference type="AlphaFoldDB" id="A0A0A9BYD5"/>
<reference evidence="1" key="2">
    <citation type="journal article" date="2015" name="Data Brief">
        <title>Shoot transcriptome of the giant reed, Arundo donax.</title>
        <authorList>
            <person name="Barrero R.A."/>
            <person name="Guerrero F.D."/>
            <person name="Moolhuijzen P."/>
            <person name="Goolsby J.A."/>
            <person name="Tidwell J."/>
            <person name="Bellgard S.E."/>
            <person name="Bellgard M.I."/>
        </authorList>
    </citation>
    <scope>NUCLEOTIDE SEQUENCE</scope>
    <source>
        <tissue evidence="1">Shoot tissue taken approximately 20 cm above the soil surface</tissue>
    </source>
</reference>
<accession>A0A0A9BYD5</accession>
<protein>
    <submittedName>
        <fullName evidence="1">Uncharacterized protein</fullName>
    </submittedName>
</protein>
<evidence type="ECO:0000313" key="1">
    <source>
        <dbReference type="EMBL" id="JAD66135.1"/>
    </source>
</evidence>
<proteinExistence type="predicted"/>
<reference evidence="1" key="1">
    <citation type="submission" date="2014-09" db="EMBL/GenBank/DDBJ databases">
        <authorList>
            <person name="Magalhaes I.L.F."/>
            <person name="Oliveira U."/>
            <person name="Santos F.R."/>
            <person name="Vidigal T.H.D.A."/>
            <person name="Brescovit A.D."/>
            <person name="Santos A.J."/>
        </authorList>
    </citation>
    <scope>NUCLEOTIDE SEQUENCE</scope>
    <source>
        <tissue evidence="1">Shoot tissue taken approximately 20 cm above the soil surface</tissue>
    </source>
</reference>
<organism evidence="1">
    <name type="scientific">Arundo donax</name>
    <name type="common">Giant reed</name>
    <name type="synonym">Donax arundinaceus</name>
    <dbReference type="NCBI Taxonomy" id="35708"/>
    <lineage>
        <taxon>Eukaryota</taxon>
        <taxon>Viridiplantae</taxon>
        <taxon>Streptophyta</taxon>
        <taxon>Embryophyta</taxon>
        <taxon>Tracheophyta</taxon>
        <taxon>Spermatophyta</taxon>
        <taxon>Magnoliopsida</taxon>
        <taxon>Liliopsida</taxon>
        <taxon>Poales</taxon>
        <taxon>Poaceae</taxon>
        <taxon>PACMAD clade</taxon>
        <taxon>Arundinoideae</taxon>
        <taxon>Arundineae</taxon>
        <taxon>Arundo</taxon>
    </lineage>
</organism>
<dbReference type="EMBL" id="GBRH01231760">
    <property type="protein sequence ID" value="JAD66135.1"/>
    <property type="molecule type" value="Transcribed_RNA"/>
</dbReference>
<name>A0A0A9BYD5_ARUDO</name>